<dbReference type="RefSeq" id="WP_193114502.1">
    <property type="nucleotide sequence ID" value="NZ_CP041165.1"/>
</dbReference>
<dbReference type="KEGG" id="smax:FJR03_04730"/>
<dbReference type="EMBL" id="CP041165">
    <property type="protein sequence ID" value="QOP41082.1"/>
    <property type="molecule type" value="Genomic_DNA"/>
</dbReference>
<reference evidence="1 2" key="1">
    <citation type="submission" date="2019-06" db="EMBL/GenBank/DDBJ databases">
        <title>Sulfurimonas gotlandica sp. nov., a chemoautotrophic and psychrotolerant epsilonproteobacterium isolated from a pelagic redoxcline, and an emended description of the genus Sulfurimonas.</title>
        <authorList>
            <person name="Wang S."/>
            <person name="Jiang L."/>
            <person name="Shao Z."/>
        </authorList>
    </citation>
    <scope>NUCLEOTIDE SEQUENCE [LARGE SCALE GENOMIC DNA]</scope>
    <source>
        <strain evidence="1 2">B2</strain>
    </source>
</reference>
<evidence type="ECO:0000313" key="1">
    <source>
        <dbReference type="EMBL" id="QOP41082.1"/>
    </source>
</evidence>
<sequence>MDAVIKDLLSRKDEIQSEIETIFKANMKFTDWNVPEADDKEAAKVILDMIQEKLDKIKADVAAGQYDYY</sequence>
<keyword evidence="2" id="KW-1185">Reference proteome</keyword>
<dbReference type="Proteomes" id="UP000593910">
    <property type="component" value="Chromosome"/>
</dbReference>
<dbReference type="AlphaFoldDB" id="A0A7M1AXI3"/>
<gene>
    <name evidence="1" type="ORF">FJR03_04730</name>
</gene>
<accession>A0A7M1AXI3</accession>
<name>A0A7M1AXI3_9BACT</name>
<proteinExistence type="predicted"/>
<protein>
    <submittedName>
        <fullName evidence="1">Uncharacterized protein</fullName>
    </submittedName>
</protein>
<evidence type="ECO:0000313" key="2">
    <source>
        <dbReference type="Proteomes" id="UP000593910"/>
    </source>
</evidence>
<organism evidence="1 2">
    <name type="scientific">Sulfurimonas marina</name>
    <dbReference type="NCBI Taxonomy" id="2590551"/>
    <lineage>
        <taxon>Bacteria</taxon>
        <taxon>Pseudomonadati</taxon>
        <taxon>Campylobacterota</taxon>
        <taxon>Epsilonproteobacteria</taxon>
        <taxon>Campylobacterales</taxon>
        <taxon>Sulfurimonadaceae</taxon>
        <taxon>Sulfurimonas</taxon>
    </lineage>
</organism>